<organism evidence="1 2">
    <name type="scientific">Bacteroides eggerthii</name>
    <dbReference type="NCBI Taxonomy" id="28111"/>
    <lineage>
        <taxon>Bacteria</taxon>
        <taxon>Pseudomonadati</taxon>
        <taxon>Bacteroidota</taxon>
        <taxon>Bacteroidia</taxon>
        <taxon>Bacteroidales</taxon>
        <taxon>Bacteroidaceae</taxon>
        <taxon>Bacteroides</taxon>
    </lineage>
</organism>
<dbReference type="SUPFAM" id="SSF51182">
    <property type="entry name" value="RmlC-like cupins"/>
    <property type="match status" value="1"/>
</dbReference>
<evidence type="ECO:0000313" key="1">
    <source>
        <dbReference type="EMBL" id="SUV28757.1"/>
    </source>
</evidence>
<dbReference type="EMBL" id="UFSX01000001">
    <property type="protein sequence ID" value="SUV28757.1"/>
    <property type="molecule type" value="Genomic_DNA"/>
</dbReference>
<protein>
    <recommendedName>
        <fullName evidence="3">dTDP-4-dehydrorhamnose 3,5-epimerase</fullName>
    </recommendedName>
</protein>
<dbReference type="AlphaFoldDB" id="A0A380YJM0"/>
<accession>A0A380YJM0</accession>
<evidence type="ECO:0008006" key="3">
    <source>
        <dbReference type="Google" id="ProtNLM"/>
    </source>
</evidence>
<dbReference type="InterPro" id="IPR014710">
    <property type="entry name" value="RmlC-like_jellyroll"/>
</dbReference>
<reference evidence="1 2" key="1">
    <citation type="submission" date="2018-06" db="EMBL/GenBank/DDBJ databases">
        <authorList>
            <consortium name="Pathogen Informatics"/>
            <person name="Doyle S."/>
        </authorList>
    </citation>
    <scope>NUCLEOTIDE SEQUENCE [LARGE SCALE GENOMIC DNA]</scope>
    <source>
        <strain evidence="1 2">NCTC11155</strain>
    </source>
</reference>
<gene>
    <name evidence="1" type="ORF">NCTC11155_00710</name>
</gene>
<evidence type="ECO:0000313" key="2">
    <source>
        <dbReference type="Proteomes" id="UP000254424"/>
    </source>
</evidence>
<proteinExistence type="predicted"/>
<dbReference type="Gene3D" id="2.60.120.10">
    <property type="entry name" value="Jelly Rolls"/>
    <property type="match status" value="1"/>
</dbReference>
<dbReference type="STRING" id="483216.BACEGG_01570"/>
<dbReference type="Proteomes" id="UP000254424">
    <property type="component" value="Unassembled WGS sequence"/>
</dbReference>
<sequence>MGSNMMEGVKLYPLKQIMVPKGDIFHALKSTDEGYAGFGEAYFSQIEEGEVKGWKRHNRMILNIVVPVGAIKFVIYDDREGSVTNGEFEEVILSSFSNYQRMTIAPGLWMAFQGVGKGISMLLDIIPEPHNPDEADKKALSEFIYKF</sequence>
<name>A0A380YJM0_9BACE</name>
<dbReference type="InterPro" id="IPR011051">
    <property type="entry name" value="RmlC_Cupin_sf"/>
</dbReference>